<dbReference type="AlphaFoldDB" id="A0A517ZIK0"/>
<dbReference type="RefSeq" id="WP_145374360.1">
    <property type="nucleotide sequence ID" value="NZ_CP036276.1"/>
</dbReference>
<evidence type="ECO:0000259" key="2">
    <source>
        <dbReference type="SMART" id="SM00460"/>
    </source>
</evidence>
<name>A0A517ZIK0_9PLAN</name>
<feature type="domain" description="Transglutaminase-like" evidence="2">
    <location>
        <begin position="398"/>
        <end position="460"/>
    </location>
</feature>
<dbReference type="EMBL" id="CP036276">
    <property type="protein sequence ID" value="QDU42295.1"/>
    <property type="molecule type" value="Genomic_DNA"/>
</dbReference>
<dbReference type="PANTHER" id="PTHR33490:SF3">
    <property type="entry name" value="CONSERVED INTEGRAL MEMBRANE PROTEIN"/>
    <property type="match status" value="1"/>
</dbReference>
<evidence type="ECO:0000256" key="1">
    <source>
        <dbReference type="SAM" id="SignalP"/>
    </source>
</evidence>
<dbReference type="SMART" id="SM00460">
    <property type="entry name" value="TGc"/>
    <property type="match status" value="1"/>
</dbReference>
<dbReference type="Pfam" id="PF01841">
    <property type="entry name" value="Transglut_core"/>
    <property type="match status" value="1"/>
</dbReference>
<proteinExistence type="predicted"/>
<dbReference type="KEGG" id="sdyn:Mal52_07510"/>
<dbReference type="InterPro" id="IPR002931">
    <property type="entry name" value="Transglutaminase-like"/>
</dbReference>
<feature type="signal peptide" evidence="1">
    <location>
        <begin position="1"/>
        <end position="27"/>
    </location>
</feature>
<dbReference type="PANTHER" id="PTHR33490">
    <property type="entry name" value="BLR5614 PROTEIN-RELATED"/>
    <property type="match status" value="1"/>
</dbReference>
<gene>
    <name evidence="3" type="ORF">Mal52_07510</name>
</gene>
<sequence length="509" mass="55194" precursor="true">MRSIRYRPLLWKLLGLMAFLLAAPTWAEETTTPAAKEESWDVIYLGDSRVGYARSTTMPVVRDGQKLIRSETEMHMVIKRFGQALKITMLETYEETADGDVVSFSMSMNNPPFSSMTSIGIRSGDQLDITTEIAGKKSHKKVAWDPEAKSPAYQQRLLEEQPLKPGETRTIKVFTSDSLQFSTVDITAIGEEKVKLLDGKLHNLMKVASTMTLPGGVKITSDSYLDKEGATLRTTLPMAGLTMSMFRVEKSAALKELAGDELDLGISTLVKVPRIKNAHQASKVVYSITMPGEDPAQFLIAGETQKIEKTTDPEVVTLSVTQAAKPKSGDSKTAAVDDDYTLPTPFLQSDDPTVAKHARLAVGDEQDAWKKALLLEQYVHQKLTKKNFSTAMASAAEVAANLEGDCTEHAVLLAAMARAAGIPSRIAAGLVYVDRLSSFGGHMWTEVYVAGHWIPLDATLGAGGIGGGHIKLSETSMADDAGAPITALLPMMTALAKIKIEVIDVEHAR</sequence>
<dbReference type="SUPFAM" id="SSF54001">
    <property type="entry name" value="Cysteine proteinases"/>
    <property type="match status" value="1"/>
</dbReference>
<evidence type="ECO:0000313" key="3">
    <source>
        <dbReference type="EMBL" id="QDU42295.1"/>
    </source>
</evidence>
<feature type="chain" id="PRO_5021717411" evidence="1">
    <location>
        <begin position="28"/>
        <end position="509"/>
    </location>
</feature>
<evidence type="ECO:0000313" key="4">
    <source>
        <dbReference type="Proteomes" id="UP000319383"/>
    </source>
</evidence>
<dbReference type="Gene3D" id="3.10.620.30">
    <property type="match status" value="1"/>
</dbReference>
<protein>
    <submittedName>
        <fullName evidence="3">Transglutaminase-like superfamily protein</fullName>
    </submittedName>
</protein>
<reference evidence="3 4" key="1">
    <citation type="submission" date="2019-02" db="EMBL/GenBank/DDBJ databases">
        <title>Deep-cultivation of Planctomycetes and their phenomic and genomic characterization uncovers novel biology.</title>
        <authorList>
            <person name="Wiegand S."/>
            <person name="Jogler M."/>
            <person name="Boedeker C."/>
            <person name="Pinto D."/>
            <person name="Vollmers J."/>
            <person name="Rivas-Marin E."/>
            <person name="Kohn T."/>
            <person name="Peeters S.H."/>
            <person name="Heuer A."/>
            <person name="Rast P."/>
            <person name="Oberbeckmann S."/>
            <person name="Bunk B."/>
            <person name="Jeske O."/>
            <person name="Meyerdierks A."/>
            <person name="Storesund J.E."/>
            <person name="Kallscheuer N."/>
            <person name="Luecker S."/>
            <person name="Lage O.M."/>
            <person name="Pohl T."/>
            <person name="Merkel B.J."/>
            <person name="Hornburger P."/>
            <person name="Mueller R.-W."/>
            <person name="Bruemmer F."/>
            <person name="Labrenz M."/>
            <person name="Spormann A.M."/>
            <person name="Op den Camp H."/>
            <person name="Overmann J."/>
            <person name="Amann R."/>
            <person name="Jetten M.S.M."/>
            <person name="Mascher T."/>
            <person name="Medema M.H."/>
            <person name="Devos D.P."/>
            <person name="Kaster A.-K."/>
            <person name="Ovreas L."/>
            <person name="Rohde M."/>
            <person name="Galperin M.Y."/>
            <person name="Jogler C."/>
        </authorList>
    </citation>
    <scope>NUCLEOTIDE SEQUENCE [LARGE SCALE GENOMIC DNA]</scope>
    <source>
        <strain evidence="3 4">Mal52</strain>
    </source>
</reference>
<keyword evidence="4" id="KW-1185">Reference proteome</keyword>
<accession>A0A517ZIK0</accession>
<dbReference type="Proteomes" id="UP000319383">
    <property type="component" value="Chromosome"/>
</dbReference>
<organism evidence="3 4">
    <name type="scientific">Symmachiella dynata</name>
    <dbReference type="NCBI Taxonomy" id="2527995"/>
    <lineage>
        <taxon>Bacteria</taxon>
        <taxon>Pseudomonadati</taxon>
        <taxon>Planctomycetota</taxon>
        <taxon>Planctomycetia</taxon>
        <taxon>Planctomycetales</taxon>
        <taxon>Planctomycetaceae</taxon>
        <taxon>Symmachiella</taxon>
    </lineage>
</organism>
<keyword evidence="1" id="KW-0732">Signal</keyword>
<dbReference type="InterPro" id="IPR038765">
    <property type="entry name" value="Papain-like_cys_pep_sf"/>
</dbReference>